<proteinExistence type="predicted"/>
<dbReference type="Proteomes" id="UP000587524">
    <property type="component" value="Unassembled WGS sequence"/>
</dbReference>
<dbReference type="RefSeq" id="WP_067967287.1">
    <property type="nucleotide sequence ID" value="NZ_JACJHY010000016.1"/>
</dbReference>
<accession>A0ABR6C8V6</accession>
<protein>
    <submittedName>
        <fullName evidence="1">Gentisate 1,2-dioxygenase</fullName>
    </submittedName>
</protein>
<organism evidence="1 2">
    <name type="scientific">Aminobacter ciceronei</name>
    <dbReference type="NCBI Taxonomy" id="150723"/>
    <lineage>
        <taxon>Bacteria</taxon>
        <taxon>Pseudomonadati</taxon>
        <taxon>Pseudomonadota</taxon>
        <taxon>Alphaproteobacteria</taxon>
        <taxon>Hyphomicrobiales</taxon>
        <taxon>Phyllobacteriaceae</taxon>
        <taxon>Aminobacter</taxon>
    </lineage>
</organism>
<keyword evidence="2" id="KW-1185">Reference proteome</keyword>
<evidence type="ECO:0000313" key="2">
    <source>
        <dbReference type="Proteomes" id="UP000587524"/>
    </source>
</evidence>
<gene>
    <name evidence="1" type="ORF">HNQ97_003449</name>
</gene>
<name>A0ABR6C8V6_9HYPH</name>
<sequence>MPGTLHAHATALRLKATKPAAGSLARWVRPTPGAIPMAAFDAASRRLPRTMSSAFGSVGKTELSIT</sequence>
<evidence type="ECO:0000313" key="1">
    <source>
        <dbReference type="EMBL" id="MBA9021443.1"/>
    </source>
</evidence>
<comment type="caution">
    <text evidence="1">The sequence shown here is derived from an EMBL/GenBank/DDBJ whole genome shotgun (WGS) entry which is preliminary data.</text>
</comment>
<dbReference type="EMBL" id="JACJHZ010000016">
    <property type="protein sequence ID" value="MBA9021443.1"/>
    <property type="molecule type" value="Genomic_DNA"/>
</dbReference>
<reference evidence="1 2" key="1">
    <citation type="submission" date="2020-08" db="EMBL/GenBank/DDBJ databases">
        <title>Genomic Encyclopedia of Type Strains, Phase IV (KMG-IV): sequencing the most valuable type-strain genomes for metagenomic binning, comparative biology and taxonomic classification.</title>
        <authorList>
            <person name="Goeker M."/>
        </authorList>
    </citation>
    <scope>NUCLEOTIDE SEQUENCE [LARGE SCALE GENOMIC DNA]</scope>
    <source>
        <strain evidence="1 2">DSM 17455</strain>
    </source>
</reference>